<name>A0A2Z6LTP0_TRISU</name>
<keyword evidence="3" id="KW-1185">Reference proteome</keyword>
<dbReference type="AlphaFoldDB" id="A0A2Z6LTP0"/>
<protein>
    <submittedName>
        <fullName evidence="2">Uncharacterized protein</fullName>
    </submittedName>
</protein>
<reference evidence="3" key="1">
    <citation type="journal article" date="2017" name="Front. Plant Sci.">
        <title>Climate Clever Clovers: New Paradigm to Reduce the Environmental Footprint of Ruminants by Breeding Low Methanogenic Forages Utilizing Haplotype Variation.</title>
        <authorList>
            <person name="Kaur P."/>
            <person name="Appels R."/>
            <person name="Bayer P.E."/>
            <person name="Keeble-Gagnere G."/>
            <person name="Wang J."/>
            <person name="Hirakawa H."/>
            <person name="Shirasawa K."/>
            <person name="Vercoe P."/>
            <person name="Stefanova K."/>
            <person name="Durmic Z."/>
            <person name="Nichols P."/>
            <person name="Revell C."/>
            <person name="Isobe S.N."/>
            <person name="Edwards D."/>
            <person name="Erskine W."/>
        </authorList>
    </citation>
    <scope>NUCLEOTIDE SEQUENCE [LARGE SCALE GENOMIC DNA]</scope>
    <source>
        <strain evidence="3">cv. Daliak</strain>
    </source>
</reference>
<comment type="similarity">
    <text evidence="1">Belongs to the short-chain dehydrogenases/reductases (SDR) family.</text>
</comment>
<dbReference type="SUPFAM" id="SSF51735">
    <property type="entry name" value="NAD(P)-binding Rossmann-fold domains"/>
    <property type="match status" value="2"/>
</dbReference>
<dbReference type="Gene3D" id="3.40.50.720">
    <property type="entry name" value="NAD(P)-binding Rossmann-like Domain"/>
    <property type="match status" value="2"/>
</dbReference>
<dbReference type="PANTHER" id="PTHR42820">
    <property type="entry name" value="SHORT-CHAIN DEHYDROGENASE REDUCTASE"/>
    <property type="match status" value="1"/>
</dbReference>
<dbReference type="GO" id="GO:0005829">
    <property type="term" value="C:cytosol"/>
    <property type="evidence" value="ECO:0007669"/>
    <property type="project" value="TreeGrafter"/>
</dbReference>
<dbReference type="GO" id="GO:0009688">
    <property type="term" value="P:abscisic acid biosynthetic process"/>
    <property type="evidence" value="ECO:0007669"/>
    <property type="project" value="TreeGrafter"/>
</dbReference>
<evidence type="ECO:0000313" key="2">
    <source>
        <dbReference type="EMBL" id="GAU20871.1"/>
    </source>
</evidence>
<accession>A0A2Z6LTP0</accession>
<proteinExistence type="inferred from homology"/>
<dbReference type="InterPro" id="IPR036291">
    <property type="entry name" value="NAD(P)-bd_dom_sf"/>
</dbReference>
<dbReference type="EMBL" id="DF973221">
    <property type="protein sequence ID" value="GAU20871.1"/>
    <property type="molecule type" value="Genomic_DNA"/>
</dbReference>
<dbReference type="GO" id="GO:0010301">
    <property type="term" value="F:xanthoxin dehydrogenase (NAD+) activity"/>
    <property type="evidence" value="ECO:0007669"/>
    <property type="project" value="TreeGrafter"/>
</dbReference>
<dbReference type="Proteomes" id="UP000242715">
    <property type="component" value="Unassembled WGS sequence"/>
</dbReference>
<dbReference type="InterPro" id="IPR002347">
    <property type="entry name" value="SDR_fam"/>
</dbReference>
<gene>
    <name evidence="2" type="ORF">TSUD_120640</name>
</gene>
<organism evidence="2 3">
    <name type="scientific">Trifolium subterraneum</name>
    <name type="common">Subterranean clover</name>
    <dbReference type="NCBI Taxonomy" id="3900"/>
    <lineage>
        <taxon>Eukaryota</taxon>
        <taxon>Viridiplantae</taxon>
        <taxon>Streptophyta</taxon>
        <taxon>Embryophyta</taxon>
        <taxon>Tracheophyta</taxon>
        <taxon>Spermatophyta</taxon>
        <taxon>Magnoliopsida</taxon>
        <taxon>eudicotyledons</taxon>
        <taxon>Gunneridae</taxon>
        <taxon>Pentapetalae</taxon>
        <taxon>rosids</taxon>
        <taxon>fabids</taxon>
        <taxon>Fabales</taxon>
        <taxon>Fabaceae</taxon>
        <taxon>Papilionoideae</taxon>
        <taxon>50 kb inversion clade</taxon>
        <taxon>NPAAA clade</taxon>
        <taxon>Hologalegina</taxon>
        <taxon>IRL clade</taxon>
        <taxon>Trifolieae</taxon>
        <taxon>Trifolium</taxon>
    </lineage>
</organism>
<sequence>MSTAINASTPAPPQTQRLLGKVAVVTGGATGIGESIVRLFHTHGAKGVELTVDDVANAVLFLASDDSKYISGENLMVDGGFTRTTHSLRVFR</sequence>
<evidence type="ECO:0000313" key="3">
    <source>
        <dbReference type="Proteomes" id="UP000242715"/>
    </source>
</evidence>
<dbReference type="PANTHER" id="PTHR42820:SF1">
    <property type="entry name" value="SHORT-CHAIN DEHYDROGENASE_REDUCTASE FAMILY PROTEIN"/>
    <property type="match status" value="1"/>
</dbReference>
<evidence type="ECO:0000256" key="1">
    <source>
        <dbReference type="ARBA" id="ARBA00006484"/>
    </source>
</evidence>
<dbReference type="Pfam" id="PF13561">
    <property type="entry name" value="adh_short_C2"/>
    <property type="match status" value="1"/>
</dbReference>
<dbReference type="OrthoDB" id="294295at2759"/>